<dbReference type="Proteomes" id="UP001497512">
    <property type="component" value="Chromosome 15"/>
</dbReference>
<dbReference type="PROSITE" id="PS50146">
    <property type="entry name" value="DAGK"/>
    <property type="match status" value="1"/>
</dbReference>
<dbReference type="InterPro" id="IPR050187">
    <property type="entry name" value="Lipid_Phosphate_FormReg"/>
</dbReference>
<dbReference type="Gene3D" id="3.40.50.10330">
    <property type="entry name" value="Probable inorganic polyphosphate/atp-NAD kinase, domain 1"/>
    <property type="match status" value="1"/>
</dbReference>
<organism evidence="3 4">
    <name type="scientific">Sphagnum troendelagicum</name>
    <dbReference type="NCBI Taxonomy" id="128251"/>
    <lineage>
        <taxon>Eukaryota</taxon>
        <taxon>Viridiplantae</taxon>
        <taxon>Streptophyta</taxon>
        <taxon>Embryophyta</taxon>
        <taxon>Bryophyta</taxon>
        <taxon>Sphagnophytina</taxon>
        <taxon>Sphagnopsida</taxon>
        <taxon>Sphagnales</taxon>
        <taxon>Sphagnaceae</taxon>
        <taxon>Sphagnum</taxon>
    </lineage>
</organism>
<dbReference type="Pfam" id="PF19280">
    <property type="entry name" value="CERK_C"/>
    <property type="match status" value="1"/>
</dbReference>
<sequence>MDVENHRYMPVENLEQESYRHGDMADPSRDDESGDQEDRGNPVVEISCYLEHVGEVMLLLTDTHLVCHPVEDAADSMPDDAGLWLCCGNKDSAAHLHLPLSEIFAVEYKGLGPVGQFNPSGFCGLAAPQQQMYRIVLHTFQKSESNSCKWVPKAFVFGHSNAKDAQEWVRKSQNLLDHDTRRPKHLLVFINPYGGKGLGVQIWEKVAPLFYRAKVETKVVKTERSGHAHGIMKHASKEELNALDGVIVVGGDGLFNEVLNGLVLHRHKANGAAKPQRTTDVQTQGDGYHKPEQQNGHHSSEEKGEEAVLTDGLDLDESGLQNLRMNLDNSNPDLRLGIIPAGSTDAVVVSTTGARDPVTSALHIILGDSMPLDILRMTGWNKSPEDGLDEKPKVQYAASFTGYGFYGDVTKESESLRWMGPARYDAAGFKVFMKHKRYEAEVSFLDIPHSLSSPHGVVSQGPWTHHLPFTNSNSISQENKKAICRVNCATCAEGPDFSHIVSQHSEEGYASNHRLEGLLAPKWQTRRGKFHSVGAAIMSCRNDKAPDGVAAHAHLADGFLHLILIRECSRPAHLRQLLRLTRKGADPFKFKFVEHHKTPLFTFHSHGKRSVWIVDGELFPAHTVSGQVFRGLVNLFACGPEI</sequence>
<dbReference type="Gene3D" id="2.60.200.40">
    <property type="match status" value="1"/>
</dbReference>
<dbReference type="PANTHER" id="PTHR12358:SF6">
    <property type="entry name" value="CERAMIDE KINASE"/>
    <property type="match status" value="1"/>
</dbReference>
<dbReference type="InterPro" id="IPR001206">
    <property type="entry name" value="Diacylglycerol_kinase_cat_dom"/>
</dbReference>
<dbReference type="SUPFAM" id="SSF111331">
    <property type="entry name" value="NAD kinase/diacylglycerol kinase-like"/>
    <property type="match status" value="1"/>
</dbReference>
<evidence type="ECO:0000256" key="1">
    <source>
        <dbReference type="SAM" id="MobiDB-lite"/>
    </source>
</evidence>
<gene>
    <name evidence="3" type="ORF">CSSPTR1EN2_LOCUS8679</name>
</gene>
<protein>
    <recommendedName>
        <fullName evidence="2">DAGKc domain-containing protein</fullName>
    </recommendedName>
</protein>
<feature type="region of interest" description="Disordered" evidence="1">
    <location>
        <begin position="269"/>
        <end position="308"/>
    </location>
</feature>
<evidence type="ECO:0000313" key="3">
    <source>
        <dbReference type="EMBL" id="CAK9207099.1"/>
    </source>
</evidence>
<proteinExistence type="predicted"/>
<evidence type="ECO:0000259" key="2">
    <source>
        <dbReference type="PROSITE" id="PS50146"/>
    </source>
</evidence>
<feature type="compositionally biased region" description="Polar residues" evidence="1">
    <location>
        <begin position="276"/>
        <end position="285"/>
    </location>
</feature>
<reference evidence="3" key="1">
    <citation type="submission" date="2024-02" db="EMBL/GenBank/DDBJ databases">
        <authorList>
            <consortium name="ELIXIR-Norway"/>
            <consortium name="Elixir Norway"/>
        </authorList>
    </citation>
    <scope>NUCLEOTIDE SEQUENCE</scope>
</reference>
<evidence type="ECO:0000313" key="4">
    <source>
        <dbReference type="Proteomes" id="UP001497512"/>
    </source>
</evidence>
<feature type="domain" description="DAGKc" evidence="2">
    <location>
        <begin position="181"/>
        <end position="381"/>
    </location>
</feature>
<dbReference type="InterPro" id="IPR045363">
    <property type="entry name" value="CERK_C"/>
</dbReference>
<dbReference type="InterPro" id="IPR017438">
    <property type="entry name" value="ATP-NAD_kinase_N"/>
</dbReference>
<dbReference type="PANTHER" id="PTHR12358">
    <property type="entry name" value="SPHINGOSINE KINASE"/>
    <property type="match status" value="1"/>
</dbReference>
<dbReference type="InterPro" id="IPR016064">
    <property type="entry name" value="NAD/diacylglycerol_kinase_sf"/>
</dbReference>
<feature type="region of interest" description="Disordered" evidence="1">
    <location>
        <begin position="1"/>
        <end position="41"/>
    </location>
</feature>
<dbReference type="EMBL" id="OZ019907">
    <property type="protein sequence ID" value="CAK9207099.1"/>
    <property type="molecule type" value="Genomic_DNA"/>
</dbReference>
<name>A0ABP0TWY4_9BRYO</name>
<keyword evidence="4" id="KW-1185">Reference proteome</keyword>
<feature type="compositionally biased region" description="Basic and acidic residues" evidence="1">
    <location>
        <begin position="17"/>
        <end position="40"/>
    </location>
</feature>
<accession>A0ABP0TWY4</accession>
<dbReference type="Pfam" id="PF00781">
    <property type="entry name" value="DAGK_cat"/>
    <property type="match status" value="1"/>
</dbReference>